<evidence type="ECO:0000256" key="3">
    <source>
        <dbReference type="ARBA" id="ARBA00008891"/>
    </source>
</evidence>
<dbReference type="PANTHER" id="PTHR31321:SF31">
    <property type="entry name" value="PECTINESTERASE QRT1"/>
    <property type="match status" value="1"/>
</dbReference>
<comment type="subcellular location">
    <subcellularLocation>
        <location evidence="1">Secreted</location>
        <location evidence="1">Cell wall</location>
    </subcellularLocation>
</comment>
<dbReference type="EMBL" id="SWLB01000023">
    <property type="protein sequence ID" value="KAF3323420.1"/>
    <property type="molecule type" value="Genomic_DNA"/>
</dbReference>
<keyword evidence="7 12" id="KW-0732">Signal</keyword>
<dbReference type="PROSITE" id="PS00503">
    <property type="entry name" value="PECTINESTERASE_2"/>
    <property type="match status" value="1"/>
</dbReference>
<evidence type="ECO:0000256" key="12">
    <source>
        <dbReference type="RuleBase" id="RU000589"/>
    </source>
</evidence>
<dbReference type="Gene3D" id="2.160.20.10">
    <property type="entry name" value="Single-stranded right-handed beta-helix, Pectin lyase-like"/>
    <property type="match status" value="1"/>
</dbReference>
<dbReference type="Pfam" id="PF01095">
    <property type="entry name" value="Pectinesterase"/>
    <property type="match status" value="1"/>
</dbReference>
<feature type="active site" evidence="11">
    <location>
        <position position="228"/>
    </location>
</feature>
<evidence type="ECO:0000256" key="4">
    <source>
        <dbReference type="ARBA" id="ARBA00013229"/>
    </source>
</evidence>
<dbReference type="InterPro" id="IPR000070">
    <property type="entry name" value="Pectinesterase_cat"/>
</dbReference>
<dbReference type="EC" id="3.1.1.11" evidence="4 12"/>
<evidence type="ECO:0000256" key="9">
    <source>
        <dbReference type="ARBA" id="ARBA00023085"/>
    </source>
</evidence>
<keyword evidence="9 12" id="KW-0063">Aspartyl esterase</keyword>
<keyword evidence="6" id="KW-0964">Secreted</keyword>
<evidence type="ECO:0000256" key="1">
    <source>
        <dbReference type="ARBA" id="ARBA00004191"/>
    </source>
</evidence>
<keyword evidence="5" id="KW-0134">Cell wall</keyword>
<dbReference type="Proteomes" id="UP000623129">
    <property type="component" value="Unassembled WGS sequence"/>
</dbReference>
<evidence type="ECO:0000313" key="14">
    <source>
        <dbReference type="EMBL" id="KAF3323420.1"/>
    </source>
</evidence>
<dbReference type="InterPro" id="IPR033131">
    <property type="entry name" value="Pectinesterase_Asp_AS"/>
</dbReference>
<evidence type="ECO:0000256" key="5">
    <source>
        <dbReference type="ARBA" id="ARBA00022512"/>
    </source>
</evidence>
<dbReference type="PANTHER" id="PTHR31321">
    <property type="entry name" value="ACYL-COA THIOESTER HYDROLASE YBHC-RELATED"/>
    <property type="match status" value="1"/>
</dbReference>
<dbReference type="UniPathway" id="UPA00545">
    <property type="reaction ID" value="UER00823"/>
</dbReference>
<dbReference type="GO" id="GO:0042545">
    <property type="term" value="P:cell wall modification"/>
    <property type="evidence" value="ECO:0007669"/>
    <property type="project" value="UniProtKB-UniRule"/>
</dbReference>
<dbReference type="FunFam" id="2.160.20.10:FF:000008">
    <property type="entry name" value="Pectinesterase"/>
    <property type="match status" value="1"/>
</dbReference>
<evidence type="ECO:0000256" key="11">
    <source>
        <dbReference type="PROSITE-ProRule" id="PRU10040"/>
    </source>
</evidence>
<dbReference type="SUPFAM" id="SSF51126">
    <property type="entry name" value="Pectin lyase-like"/>
    <property type="match status" value="1"/>
</dbReference>
<dbReference type="AlphaFoldDB" id="A0A833QFU0"/>
<dbReference type="InterPro" id="IPR012334">
    <property type="entry name" value="Pectin_lyas_fold"/>
</dbReference>
<evidence type="ECO:0000256" key="8">
    <source>
        <dbReference type="ARBA" id="ARBA00022801"/>
    </source>
</evidence>
<comment type="catalytic activity">
    <reaction evidence="10 12">
        <text>[(1-&gt;4)-alpha-D-galacturonosyl methyl ester](n) + n H2O = [(1-&gt;4)-alpha-D-galacturonosyl](n) + n methanol + n H(+)</text>
        <dbReference type="Rhea" id="RHEA:22380"/>
        <dbReference type="Rhea" id="RHEA-COMP:14570"/>
        <dbReference type="Rhea" id="RHEA-COMP:14573"/>
        <dbReference type="ChEBI" id="CHEBI:15377"/>
        <dbReference type="ChEBI" id="CHEBI:15378"/>
        <dbReference type="ChEBI" id="CHEBI:17790"/>
        <dbReference type="ChEBI" id="CHEBI:140522"/>
        <dbReference type="ChEBI" id="CHEBI:140523"/>
        <dbReference type="EC" id="3.1.1.11"/>
    </reaction>
</comment>
<proteinExistence type="inferred from homology"/>
<feature type="chain" id="PRO_5033095795" description="Pectinesterase" evidence="12">
    <location>
        <begin position="23"/>
        <end position="366"/>
    </location>
</feature>
<evidence type="ECO:0000256" key="7">
    <source>
        <dbReference type="ARBA" id="ARBA00022729"/>
    </source>
</evidence>
<comment type="caution">
    <text evidence="14">The sequence shown here is derived from an EMBL/GenBank/DDBJ whole genome shotgun (WGS) entry which is preliminary data.</text>
</comment>
<dbReference type="GO" id="GO:0030599">
    <property type="term" value="F:pectinesterase activity"/>
    <property type="evidence" value="ECO:0007669"/>
    <property type="project" value="UniProtKB-UniRule"/>
</dbReference>
<reference evidence="14" key="1">
    <citation type="submission" date="2020-01" db="EMBL/GenBank/DDBJ databases">
        <title>Genome sequence of Kobresia littledalei, the first chromosome-level genome in the family Cyperaceae.</title>
        <authorList>
            <person name="Qu G."/>
        </authorList>
    </citation>
    <scope>NUCLEOTIDE SEQUENCE</scope>
    <source>
        <strain evidence="14">C.B.Clarke</strain>
        <tissue evidence="14">Leaf</tissue>
    </source>
</reference>
<dbReference type="InterPro" id="IPR011050">
    <property type="entry name" value="Pectin_lyase_fold/virulence"/>
</dbReference>
<feature type="domain" description="Pectinesterase catalytic" evidence="13">
    <location>
        <begin position="58"/>
        <end position="361"/>
    </location>
</feature>
<feature type="signal peptide" evidence="12">
    <location>
        <begin position="1"/>
        <end position="22"/>
    </location>
</feature>
<evidence type="ECO:0000313" key="15">
    <source>
        <dbReference type="Proteomes" id="UP000623129"/>
    </source>
</evidence>
<evidence type="ECO:0000256" key="6">
    <source>
        <dbReference type="ARBA" id="ARBA00022525"/>
    </source>
</evidence>
<organism evidence="14 15">
    <name type="scientific">Carex littledalei</name>
    <dbReference type="NCBI Taxonomy" id="544730"/>
    <lineage>
        <taxon>Eukaryota</taxon>
        <taxon>Viridiplantae</taxon>
        <taxon>Streptophyta</taxon>
        <taxon>Embryophyta</taxon>
        <taxon>Tracheophyta</taxon>
        <taxon>Spermatophyta</taxon>
        <taxon>Magnoliopsida</taxon>
        <taxon>Liliopsida</taxon>
        <taxon>Poales</taxon>
        <taxon>Cyperaceae</taxon>
        <taxon>Cyperoideae</taxon>
        <taxon>Cariceae</taxon>
        <taxon>Carex</taxon>
        <taxon>Carex subgen. Euthyceras</taxon>
    </lineage>
</organism>
<dbReference type="GO" id="GO:0045490">
    <property type="term" value="P:pectin catabolic process"/>
    <property type="evidence" value="ECO:0007669"/>
    <property type="project" value="UniProtKB-UniRule"/>
</dbReference>
<comment type="similarity">
    <text evidence="3">Belongs to the pectinesterase family.</text>
</comment>
<evidence type="ECO:0000256" key="10">
    <source>
        <dbReference type="ARBA" id="ARBA00047928"/>
    </source>
</evidence>
<accession>A0A833QFU0</accession>
<keyword evidence="15" id="KW-1185">Reference proteome</keyword>
<dbReference type="OrthoDB" id="2019149at2759"/>
<comment type="pathway">
    <text evidence="2 12">Glycan metabolism; pectin degradation; 2-dehydro-3-deoxy-D-gluconate from pectin: step 1/5.</text>
</comment>
<keyword evidence="8 12" id="KW-0378">Hydrolase</keyword>
<evidence type="ECO:0000259" key="13">
    <source>
        <dbReference type="Pfam" id="PF01095"/>
    </source>
</evidence>
<protein>
    <recommendedName>
        <fullName evidence="4 12">Pectinesterase</fullName>
        <ecNumber evidence="4 12">3.1.1.11</ecNumber>
    </recommendedName>
</protein>
<name>A0A833QFU0_9POAL</name>
<sequence length="366" mass="40358">MAIFQFLAVLLTILATIQTSSSFENESREFITWNDLTISNSNYTSKAVNQAQRGSRMIVVSQDGHGDSNTVQGAIDMVSDGNSERIKILIYPGIYRQVPLVLFCFELEKVIIPITKPYISLIGTGQGDTKITWNSKASDFDSTGNPIGTINSATFAVEADYFCAKEVVFENSAPAAVPGAKGEQAVALRLSGDKAMLYRSKILGTQDTLFDNQGRHYFFRCFIQGSIDFIFGNAKSLYQECTLSVVATSFGAVAASQRDSPTEDTGFSFVKSRIIGSGLNYLGRAWGRYSRVVYAYCRIDGIVRPDGWYDWDDVSRRSTAYFGEYSCSGAGAELGSKVSWAKSLTYQEAQPFMSQGYIDGNEWLML</sequence>
<gene>
    <name evidence="14" type="ORF">FCM35_KLT12151</name>
</gene>
<evidence type="ECO:0000256" key="2">
    <source>
        <dbReference type="ARBA" id="ARBA00005184"/>
    </source>
</evidence>